<feature type="transmembrane region" description="Helical" evidence="1">
    <location>
        <begin position="554"/>
        <end position="573"/>
    </location>
</feature>
<accession>A0A5C8GF84</accession>
<gene>
    <name evidence="2" type="ORF">EPJ74_05065</name>
</gene>
<name>A0A5C8GF84_9SPIR</name>
<dbReference type="RefSeq" id="WP_147560242.1">
    <property type="nucleotide sequence ID" value="NZ_SAYK01000004.1"/>
</dbReference>
<dbReference type="GeneID" id="61066676"/>
<evidence type="ECO:0008006" key="4">
    <source>
        <dbReference type="Google" id="ProtNLM"/>
    </source>
</evidence>
<evidence type="ECO:0000313" key="3">
    <source>
        <dbReference type="Proteomes" id="UP000322188"/>
    </source>
</evidence>
<feature type="transmembrane region" description="Helical" evidence="1">
    <location>
        <begin position="516"/>
        <end position="534"/>
    </location>
</feature>
<feature type="transmembrane region" description="Helical" evidence="1">
    <location>
        <begin position="208"/>
        <end position="228"/>
    </location>
</feature>
<organism evidence="2 3">
    <name type="scientific">Brachyspira aalborgi</name>
    <dbReference type="NCBI Taxonomy" id="29522"/>
    <lineage>
        <taxon>Bacteria</taxon>
        <taxon>Pseudomonadati</taxon>
        <taxon>Spirochaetota</taxon>
        <taxon>Spirochaetia</taxon>
        <taxon>Brachyspirales</taxon>
        <taxon>Brachyspiraceae</taxon>
        <taxon>Brachyspira</taxon>
    </lineage>
</organism>
<dbReference type="EMBL" id="SAYK01000004">
    <property type="protein sequence ID" value="TXJ60580.1"/>
    <property type="molecule type" value="Genomic_DNA"/>
</dbReference>
<evidence type="ECO:0000256" key="1">
    <source>
        <dbReference type="SAM" id="Phobius"/>
    </source>
</evidence>
<feature type="transmembrane region" description="Helical" evidence="1">
    <location>
        <begin position="12"/>
        <end position="30"/>
    </location>
</feature>
<dbReference type="Proteomes" id="UP000322188">
    <property type="component" value="Unassembled WGS sequence"/>
</dbReference>
<feature type="transmembrane region" description="Helical" evidence="1">
    <location>
        <begin position="585"/>
        <end position="618"/>
    </location>
</feature>
<reference evidence="2 3" key="1">
    <citation type="journal article" date="1992" name="Lakartidningen">
        <title>[Penicillin V and not amoxicillin is the first choice preparation in acute otitis].</title>
        <authorList>
            <person name="Kamme C."/>
            <person name="Lundgren K."/>
            <person name="Prellner K."/>
        </authorList>
    </citation>
    <scope>NUCLEOTIDE SEQUENCE [LARGE SCALE GENOMIC DNA]</scope>
    <source>
        <strain evidence="2 3">PC2022III</strain>
    </source>
</reference>
<comment type="caution">
    <text evidence="2">The sequence shown here is derived from an EMBL/GenBank/DDBJ whole genome shotgun (WGS) entry which is preliminary data.</text>
</comment>
<keyword evidence="1" id="KW-0472">Membrane</keyword>
<feature type="transmembrane region" description="Helical" evidence="1">
    <location>
        <begin position="466"/>
        <end position="485"/>
    </location>
</feature>
<evidence type="ECO:0000313" key="2">
    <source>
        <dbReference type="EMBL" id="TXJ60580.1"/>
    </source>
</evidence>
<keyword evidence="1" id="KW-1133">Transmembrane helix</keyword>
<feature type="transmembrane region" description="Helical" evidence="1">
    <location>
        <begin position="159"/>
        <end position="180"/>
    </location>
</feature>
<feature type="transmembrane region" description="Helical" evidence="1">
    <location>
        <begin position="411"/>
        <end position="440"/>
    </location>
</feature>
<proteinExistence type="predicted"/>
<dbReference type="AlphaFoldDB" id="A0A5C8GF84"/>
<feature type="transmembrane region" description="Helical" evidence="1">
    <location>
        <begin position="354"/>
        <end position="375"/>
    </location>
</feature>
<sequence>MKSKNKNLFLKIYILFLIITIIALTVLSVLGNKTRVGYLKFVFFINNMEQTLKLNDLESIKSDFIKDKKLDEEKWKNYLITNENIEIYCYGIKMEYYNKIFRNSDIYDVYPDLSDLPDYVEEAKMWREGNPFGDLISTKLINEDKIDNINYTLKIKKSIINIVIFLYLSILILYLTNYLIKYFIINNKIHFTKIDYQNKFYNLINKKYILYSFLFLILLFSLFVRIYWASKQEGMYWDEYHSLSFANYGTYANEDKINNYKNVKGFDILKDLTFDNSSIEDCINDIKRLYKYTNDPFISNLYYTFLRLAFIGREAVDIKNIIITGTILNCIFSIISFIFLFKILKLIFENKNEFIIFPLLIFSLSPISISFSMFLRAYQMQETFFIVITYFVLNTIYYNKYSILNLILTSIIAGIGYLTLYSSLLFILILSAMLFFNYCLNIDKLEFLKNKYAILNPLLKIKSYKIIIYYALAFISALFVSRILYNSFFASLFNANNRASSSLAFSGKLFNYINDLAFNGLLIILLALFVFILISKIIKKKDLNIIAEKSKFKLLIFIILLGLIFAILGDLTSPFKLERYSASSYIFILFFIPLIICFITNLKIRIILLSLISIIYIFNITNSKRFVYFEVVDKDKYVLTNNYNVYAYKSFINYYDFHYLNTNLYYSYLNDSNELNSIKENNFYLMIDYKDIDKIKNELTDYNFNYLNNVGEIDIFELNKKFN</sequence>
<protein>
    <recommendedName>
        <fullName evidence="4">Glycosyltransferase RgtA/B/C/D-like domain-containing protein</fullName>
    </recommendedName>
</protein>
<feature type="transmembrane region" description="Helical" evidence="1">
    <location>
        <begin position="321"/>
        <end position="348"/>
    </location>
</feature>
<keyword evidence="1" id="KW-0812">Transmembrane</keyword>